<name>A0ABY6DS39_9NEIS</name>
<feature type="domain" description="Phasin" evidence="1">
    <location>
        <begin position="7"/>
        <end position="105"/>
    </location>
</feature>
<evidence type="ECO:0000313" key="3">
    <source>
        <dbReference type="Proteomes" id="UP001061302"/>
    </source>
</evidence>
<evidence type="ECO:0000259" key="1">
    <source>
        <dbReference type="Pfam" id="PF09361"/>
    </source>
</evidence>
<dbReference type="InterPro" id="IPR010127">
    <property type="entry name" value="Phasin_subfam-1"/>
</dbReference>
<evidence type="ECO:0000313" key="2">
    <source>
        <dbReference type="EMBL" id="UXY17179.1"/>
    </source>
</evidence>
<dbReference type="InterPro" id="IPR018968">
    <property type="entry name" value="Phasin"/>
</dbReference>
<sequence>MMFNANQLAEANQASLEKSLRFSQIAISGVERLMTLQLGFARDWLASQAQTSKSLSEVKDVQGLIALQRQLAQPAVDKTLEVARSVFDTASATQHEFSKLVEEQVLSFNKNLISSLDKAVDVAPAGAGAAVSVLRNAVETTATAYDTVTRTTQKLAAEFAQAAVEGAEQTAQFVARRQAVAAV</sequence>
<dbReference type="NCBIfam" id="TIGR01841">
    <property type="entry name" value="phasin"/>
    <property type="match status" value="1"/>
</dbReference>
<protein>
    <submittedName>
        <fullName evidence="2">Phasin family protein</fullName>
    </submittedName>
</protein>
<dbReference type="EMBL" id="CP106753">
    <property type="protein sequence ID" value="UXY17179.1"/>
    <property type="molecule type" value="Genomic_DNA"/>
</dbReference>
<dbReference type="Proteomes" id="UP001061302">
    <property type="component" value="Chromosome"/>
</dbReference>
<proteinExistence type="predicted"/>
<gene>
    <name evidence="2" type="ORF">N8I74_09285</name>
</gene>
<dbReference type="RefSeq" id="WP_263126610.1">
    <property type="nucleotide sequence ID" value="NZ_CP106753.1"/>
</dbReference>
<organism evidence="2 3">
    <name type="scientific">Chitiniphilus purpureus</name>
    <dbReference type="NCBI Taxonomy" id="2981137"/>
    <lineage>
        <taxon>Bacteria</taxon>
        <taxon>Pseudomonadati</taxon>
        <taxon>Pseudomonadota</taxon>
        <taxon>Betaproteobacteria</taxon>
        <taxon>Neisseriales</taxon>
        <taxon>Chitinibacteraceae</taxon>
        <taxon>Chitiniphilus</taxon>
    </lineage>
</organism>
<keyword evidence="3" id="KW-1185">Reference proteome</keyword>
<reference evidence="2" key="1">
    <citation type="submission" date="2022-10" db="EMBL/GenBank/DDBJ databases">
        <title>Chitiniphilus purpureus sp. nov., a novel chitin-degrading bacterium isolated from crawfish pond sediment.</title>
        <authorList>
            <person name="Li K."/>
        </authorList>
    </citation>
    <scope>NUCLEOTIDE SEQUENCE</scope>
    <source>
        <strain evidence="2">CD1</strain>
    </source>
</reference>
<dbReference type="Pfam" id="PF09361">
    <property type="entry name" value="Phasin_2"/>
    <property type="match status" value="1"/>
</dbReference>
<accession>A0ABY6DS39</accession>